<dbReference type="EMBL" id="JAGJCF010000005">
    <property type="protein sequence ID" value="MBP0615985.1"/>
    <property type="molecule type" value="Genomic_DNA"/>
</dbReference>
<organism evidence="2 3">
    <name type="scientific">Jiella mangrovi</name>
    <dbReference type="NCBI Taxonomy" id="2821407"/>
    <lineage>
        <taxon>Bacteria</taxon>
        <taxon>Pseudomonadati</taxon>
        <taxon>Pseudomonadota</taxon>
        <taxon>Alphaproteobacteria</taxon>
        <taxon>Hyphomicrobiales</taxon>
        <taxon>Aurantimonadaceae</taxon>
        <taxon>Jiella</taxon>
    </lineage>
</organism>
<proteinExistence type="predicted"/>
<keyword evidence="3" id="KW-1185">Reference proteome</keyword>
<accession>A0ABS4BGV9</accession>
<evidence type="ECO:0000256" key="1">
    <source>
        <dbReference type="SAM" id="MobiDB-lite"/>
    </source>
</evidence>
<name>A0ABS4BGV9_9HYPH</name>
<gene>
    <name evidence="2" type="ORF">J6595_10360</name>
</gene>
<protein>
    <submittedName>
        <fullName evidence="2">Uncharacterized protein</fullName>
    </submittedName>
</protein>
<comment type="caution">
    <text evidence="2">The sequence shown here is derived from an EMBL/GenBank/DDBJ whole genome shotgun (WGS) entry which is preliminary data.</text>
</comment>
<dbReference type="Proteomes" id="UP000678276">
    <property type="component" value="Unassembled WGS sequence"/>
</dbReference>
<evidence type="ECO:0000313" key="2">
    <source>
        <dbReference type="EMBL" id="MBP0615985.1"/>
    </source>
</evidence>
<sequence length="55" mass="6362">MADDKQREIERDEKHQDQAEIDRTRHEEAELDEALDESFPASDPITPSRIDGPNN</sequence>
<evidence type="ECO:0000313" key="3">
    <source>
        <dbReference type="Proteomes" id="UP000678276"/>
    </source>
</evidence>
<reference evidence="2 3" key="1">
    <citation type="submission" date="2021-04" db="EMBL/GenBank/DDBJ databases">
        <title>Whole genome sequence of Jiella sp. KSK16Y-1.</title>
        <authorList>
            <person name="Tuo L."/>
        </authorList>
    </citation>
    <scope>NUCLEOTIDE SEQUENCE [LARGE SCALE GENOMIC DNA]</scope>
    <source>
        <strain evidence="2 3">KSK16Y-1</strain>
    </source>
</reference>
<feature type="region of interest" description="Disordered" evidence="1">
    <location>
        <begin position="1"/>
        <end position="55"/>
    </location>
</feature>
<dbReference type="RefSeq" id="WP_209594390.1">
    <property type="nucleotide sequence ID" value="NZ_JAGJCF010000005.1"/>
</dbReference>
<feature type="compositionally biased region" description="Basic and acidic residues" evidence="1">
    <location>
        <begin position="1"/>
        <end position="28"/>
    </location>
</feature>